<dbReference type="Proteomes" id="UP001157911">
    <property type="component" value="Unassembled WGS sequence"/>
</dbReference>
<keyword evidence="2" id="KW-1185">Reference proteome</keyword>
<accession>A0ABY1NUC8</accession>
<comment type="caution">
    <text evidence="1">The sequence shown here is derived from an EMBL/GenBank/DDBJ whole genome shotgun (WGS) entry which is preliminary data.</text>
</comment>
<organism evidence="1 2">
    <name type="scientific">Desulfurobacterium pacificum</name>
    <dbReference type="NCBI Taxonomy" id="240166"/>
    <lineage>
        <taxon>Bacteria</taxon>
        <taxon>Pseudomonadati</taxon>
        <taxon>Aquificota</taxon>
        <taxon>Aquificia</taxon>
        <taxon>Desulfurobacteriales</taxon>
        <taxon>Desulfurobacteriaceae</taxon>
        <taxon>Desulfurobacterium</taxon>
    </lineage>
</organism>
<dbReference type="RefSeq" id="WP_283401040.1">
    <property type="nucleotide sequence ID" value="NZ_FXUB01000006.1"/>
</dbReference>
<reference evidence="1 2" key="1">
    <citation type="submission" date="2017-05" db="EMBL/GenBank/DDBJ databases">
        <authorList>
            <person name="Varghese N."/>
            <person name="Submissions S."/>
        </authorList>
    </citation>
    <scope>NUCLEOTIDE SEQUENCE [LARGE SCALE GENOMIC DNA]</scope>
    <source>
        <strain evidence="1 2">DSM 15522</strain>
    </source>
</reference>
<dbReference type="EMBL" id="FXUB01000006">
    <property type="protein sequence ID" value="SMP18551.1"/>
    <property type="molecule type" value="Genomic_DNA"/>
</dbReference>
<proteinExistence type="predicted"/>
<evidence type="ECO:0000313" key="1">
    <source>
        <dbReference type="EMBL" id="SMP18551.1"/>
    </source>
</evidence>
<sequence>MNVFSCYVDVERFLGLPVKELVRFLVCLPYHLRIPTIVLIANFFQHVDKTKDFIEFERTKREEFFNSIPLKEHSKTRLWKLLKNFFLKHSENLSGKEIPQNDLIALRKGRLFEELVFNLGPINRKAVTLTCLHCQPMVNRKKLKIFCNKKDLSSKNIDVAFWGRNYVEGFECKGNVEFFIRLGMGNSERSRKVKEKILYLHLLSKELKRYFSDVHIYLASFAPEIDINFSISTCKKWVKEYCGNEKLQFRIITVKDFLKEI</sequence>
<name>A0ABY1NUC8_9BACT</name>
<protein>
    <submittedName>
        <fullName evidence="1">Uncharacterized protein</fullName>
    </submittedName>
</protein>
<evidence type="ECO:0000313" key="2">
    <source>
        <dbReference type="Proteomes" id="UP001157911"/>
    </source>
</evidence>
<gene>
    <name evidence="1" type="ORF">SAMN06265339_1601</name>
</gene>